<feature type="chain" id="PRO_5012443351" description="RxLR effector protein" evidence="1">
    <location>
        <begin position="21"/>
        <end position="95"/>
    </location>
</feature>
<organism evidence="2 3">
    <name type="scientific">Phytophthora megakarya</name>
    <dbReference type="NCBI Taxonomy" id="4795"/>
    <lineage>
        <taxon>Eukaryota</taxon>
        <taxon>Sar</taxon>
        <taxon>Stramenopiles</taxon>
        <taxon>Oomycota</taxon>
        <taxon>Peronosporomycetes</taxon>
        <taxon>Peronosporales</taxon>
        <taxon>Peronosporaceae</taxon>
        <taxon>Phytophthora</taxon>
    </lineage>
</organism>
<evidence type="ECO:0008006" key="4">
    <source>
        <dbReference type="Google" id="ProtNLM"/>
    </source>
</evidence>
<protein>
    <recommendedName>
        <fullName evidence="4">RxLR effector protein</fullName>
    </recommendedName>
</protein>
<name>A0A225W323_9STRA</name>
<keyword evidence="1" id="KW-0732">Signal</keyword>
<accession>A0A225W323</accession>
<comment type="caution">
    <text evidence="2">The sequence shown here is derived from an EMBL/GenBank/DDBJ whole genome shotgun (WGS) entry which is preliminary data.</text>
</comment>
<evidence type="ECO:0000313" key="2">
    <source>
        <dbReference type="EMBL" id="OWZ11599.1"/>
    </source>
</evidence>
<dbReference type="AlphaFoldDB" id="A0A225W323"/>
<evidence type="ECO:0000313" key="3">
    <source>
        <dbReference type="Proteomes" id="UP000198211"/>
    </source>
</evidence>
<reference evidence="3" key="1">
    <citation type="submission" date="2017-03" db="EMBL/GenBank/DDBJ databases">
        <title>Phytopthora megakarya and P. palmivora, two closely related causual agents of cacao black pod achieved similar genome size and gene model numbers by different mechanisms.</title>
        <authorList>
            <person name="Ali S."/>
            <person name="Shao J."/>
            <person name="Larry D.J."/>
            <person name="Kronmiller B."/>
            <person name="Shen D."/>
            <person name="Strem M.D."/>
            <person name="Melnick R.L."/>
            <person name="Guiltinan M.J."/>
            <person name="Tyler B.M."/>
            <person name="Meinhardt L.W."/>
            <person name="Bailey B.A."/>
        </authorList>
    </citation>
    <scope>NUCLEOTIDE SEQUENCE [LARGE SCALE GENOMIC DNA]</scope>
    <source>
        <strain evidence="3">zdho120</strain>
    </source>
</reference>
<sequence length="95" mass="10592">MTVMLQLMFAFVASHGGVLARSDLSLHLVVDGALLTKRKERIGIIGDGNDFIDYQRSVRCPKNGALGQFFYLETPADKEEFDDRSVKSKLPTSEE</sequence>
<dbReference type="Proteomes" id="UP000198211">
    <property type="component" value="Unassembled WGS sequence"/>
</dbReference>
<keyword evidence="3" id="KW-1185">Reference proteome</keyword>
<proteinExistence type="predicted"/>
<dbReference type="EMBL" id="NBNE01002080">
    <property type="protein sequence ID" value="OWZ11599.1"/>
    <property type="molecule type" value="Genomic_DNA"/>
</dbReference>
<evidence type="ECO:0000256" key="1">
    <source>
        <dbReference type="SAM" id="SignalP"/>
    </source>
</evidence>
<feature type="signal peptide" evidence="1">
    <location>
        <begin position="1"/>
        <end position="20"/>
    </location>
</feature>
<gene>
    <name evidence="2" type="ORF">PHMEG_00015352</name>
</gene>